<reference evidence="1" key="1">
    <citation type="journal article" date="2023" name="Mol. Phylogenet. Evol.">
        <title>Genome-scale phylogeny and comparative genomics of the fungal order Sordariales.</title>
        <authorList>
            <person name="Hensen N."/>
            <person name="Bonometti L."/>
            <person name="Westerberg I."/>
            <person name="Brannstrom I.O."/>
            <person name="Guillou S."/>
            <person name="Cros-Aarteil S."/>
            <person name="Calhoun S."/>
            <person name="Haridas S."/>
            <person name="Kuo A."/>
            <person name="Mondo S."/>
            <person name="Pangilinan J."/>
            <person name="Riley R."/>
            <person name="LaButti K."/>
            <person name="Andreopoulos B."/>
            <person name="Lipzen A."/>
            <person name="Chen C."/>
            <person name="Yan M."/>
            <person name="Daum C."/>
            <person name="Ng V."/>
            <person name="Clum A."/>
            <person name="Steindorff A."/>
            <person name="Ohm R.A."/>
            <person name="Martin F."/>
            <person name="Silar P."/>
            <person name="Natvig D.O."/>
            <person name="Lalanne C."/>
            <person name="Gautier V."/>
            <person name="Ament-Velasquez S.L."/>
            <person name="Kruys A."/>
            <person name="Hutchinson M.I."/>
            <person name="Powell A.J."/>
            <person name="Barry K."/>
            <person name="Miller A.N."/>
            <person name="Grigoriev I.V."/>
            <person name="Debuchy R."/>
            <person name="Gladieux P."/>
            <person name="Hiltunen Thoren M."/>
            <person name="Johannesson H."/>
        </authorList>
    </citation>
    <scope>NUCLEOTIDE SEQUENCE</scope>
    <source>
        <strain evidence="1">SMH4131-1</strain>
    </source>
</reference>
<keyword evidence="1" id="KW-0808">Transferase</keyword>
<evidence type="ECO:0000313" key="2">
    <source>
        <dbReference type="Proteomes" id="UP001286456"/>
    </source>
</evidence>
<dbReference type="Gene3D" id="3.40.50.150">
    <property type="entry name" value="Vaccinia Virus protein VP39"/>
    <property type="match status" value="1"/>
</dbReference>
<keyword evidence="2" id="KW-1185">Reference proteome</keyword>
<comment type="caution">
    <text evidence="1">The sequence shown here is derived from an EMBL/GenBank/DDBJ whole genome shotgun (WGS) entry which is preliminary data.</text>
</comment>
<dbReference type="AlphaFoldDB" id="A0AAE0IW42"/>
<dbReference type="GO" id="GO:0005829">
    <property type="term" value="C:cytosol"/>
    <property type="evidence" value="ECO:0007669"/>
    <property type="project" value="TreeGrafter"/>
</dbReference>
<dbReference type="InterPro" id="IPR029063">
    <property type="entry name" value="SAM-dependent_MTases_sf"/>
</dbReference>
<dbReference type="PANTHER" id="PTHR14614">
    <property type="entry name" value="HEPATOCELLULAR CARCINOMA-ASSOCIATED ANTIGEN"/>
    <property type="match status" value="1"/>
</dbReference>
<dbReference type="Proteomes" id="UP001286456">
    <property type="component" value="Unassembled WGS sequence"/>
</dbReference>
<dbReference type="SUPFAM" id="SSF53335">
    <property type="entry name" value="S-adenosyl-L-methionine-dependent methyltransferases"/>
    <property type="match status" value="1"/>
</dbReference>
<organism evidence="1 2">
    <name type="scientific">Cercophora scortea</name>
    <dbReference type="NCBI Taxonomy" id="314031"/>
    <lineage>
        <taxon>Eukaryota</taxon>
        <taxon>Fungi</taxon>
        <taxon>Dikarya</taxon>
        <taxon>Ascomycota</taxon>
        <taxon>Pezizomycotina</taxon>
        <taxon>Sordariomycetes</taxon>
        <taxon>Sordariomycetidae</taxon>
        <taxon>Sordariales</taxon>
        <taxon>Lasiosphaeriaceae</taxon>
        <taxon>Cercophora</taxon>
    </lineage>
</organism>
<dbReference type="GO" id="GO:0008757">
    <property type="term" value="F:S-adenosylmethionine-dependent methyltransferase activity"/>
    <property type="evidence" value="ECO:0007669"/>
    <property type="project" value="UniProtKB-ARBA"/>
</dbReference>
<name>A0AAE0IW42_9PEZI</name>
<proteinExistence type="predicted"/>
<dbReference type="EMBL" id="JAUEPO010000002">
    <property type="protein sequence ID" value="KAK3332234.1"/>
    <property type="molecule type" value="Genomic_DNA"/>
</dbReference>
<accession>A0AAE0IW42</accession>
<reference evidence="1" key="2">
    <citation type="submission" date="2023-06" db="EMBL/GenBank/DDBJ databases">
        <authorList>
            <consortium name="Lawrence Berkeley National Laboratory"/>
            <person name="Haridas S."/>
            <person name="Hensen N."/>
            <person name="Bonometti L."/>
            <person name="Westerberg I."/>
            <person name="Brannstrom I.O."/>
            <person name="Guillou S."/>
            <person name="Cros-Aarteil S."/>
            <person name="Calhoun S."/>
            <person name="Kuo A."/>
            <person name="Mondo S."/>
            <person name="Pangilinan J."/>
            <person name="Riley R."/>
            <person name="Labutti K."/>
            <person name="Andreopoulos B."/>
            <person name="Lipzen A."/>
            <person name="Chen C."/>
            <person name="Yanf M."/>
            <person name="Daum C."/>
            <person name="Ng V."/>
            <person name="Clum A."/>
            <person name="Steindorff A."/>
            <person name="Ohm R."/>
            <person name="Martin F."/>
            <person name="Silar P."/>
            <person name="Natvig D."/>
            <person name="Lalanne C."/>
            <person name="Gautier V."/>
            <person name="Ament-Velasquez S.L."/>
            <person name="Kruys A."/>
            <person name="Hutchinson M.I."/>
            <person name="Powell A.J."/>
            <person name="Barry K."/>
            <person name="Miller A.N."/>
            <person name="Grigoriev I.V."/>
            <person name="Debuchy R."/>
            <person name="Gladieux P."/>
            <person name="Thoren M.H."/>
            <person name="Johannesson H."/>
        </authorList>
    </citation>
    <scope>NUCLEOTIDE SEQUENCE</scope>
    <source>
        <strain evidence="1">SMH4131-1</strain>
    </source>
</reference>
<dbReference type="InterPro" id="IPR019410">
    <property type="entry name" value="Methyltransf_16"/>
</dbReference>
<keyword evidence="1" id="KW-0489">Methyltransferase</keyword>
<dbReference type="CDD" id="cd02440">
    <property type="entry name" value="AdoMet_MTases"/>
    <property type="match status" value="1"/>
</dbReference>
<evidence type="ECO:0000313" key="1">
    <source>
        <dbReference type="EMBL" id="KAK3332234.1"/>
    </source>
</evidence>
<protein>
    <submittedName>
        <fullName evidence="1">Methyltransferase-domain-containing protein</fullName>
    </submittedName>
</protein>
<dbReference type="Pfam" id="PF10294">
    <property type="entry name" value="Methyltransf_16"/>
    <property type="match status" value="1"/>
</dbReference>
<dbReference type="GO" id="GO:0032259">
    <property type="term" value="P:methylation"/>
    <property type="evidence" value="ECO:0007669"/>
    <property type="project" value="UniProtKB-KW"/>
</dbReference>
<sequence>MHYIRLLRPSVVEQSRLGFLLKIVLTITTDLSDSFLSPTEPVELAVIGVSHAKDGQKPPPPFILKPTRVAKWQTGIRVLKLDIPLDSRNQVNTILIRPVNRQLAALGTADIYPGSAGQGLILPVYEDILTGDSRHVCFRSLRLPGGDGTITSTLQVEEEMGESMARHIWDGGLTAACLVADMCSGGQSQGGGKKPLPTLNVIFQQDKPLNVIELGCGVGILGIGFARILGASSLPNLKKSHVLLTDLPEAEERAQANIARCDAQAGSSNEALLCLDYENLDWDDGKFGNFGPKVQSRPWDLIVLSDCTYNDMLPCLVQTLSALHIHSARQTSDSGPESRCNTKILLATKQRHSAEKAVFDLMAADGWLRCEEAVVPLPVLNGKNESVEVYLFAKN</sequence>
<dbReference type="PANTHER" id="PTHR14614:SF132">
    <property type="entry name" value="PROTEIN-LYSINE METHYLTRANSFERASE C42C1.13"/>
    <property type="match status" value="1"/>
</dbReference>
<gene>
    <name evidence="1" type="ORF">B0T19DRAFT_98563</name>
</gene>